<reference evidence="1 2" key="1">
    <citation type="journal article" date="2012" name="Genome Biol.">
        <title>Sequencing three crocodilian genomes to illuminate the evolution of archosaurs and amniotes.</title>
        <authorList>
            <person name="St John J.A."/>
            <person name="Braun E.L."/>
            <person name="Isberg S.R."/>
            <person name="Miles L.G."/>
            <person name="Chong A.Y."/>
            <person name="Gongora J."/>
            <person name="Dalzell P."/>
            <person name="Moran C."/>
            <person name="Bed'hom B."/>
            <person name="Abzhanov A."/>
            <person name="Burgess S.C."/>
            <person name="Cooksey A.M."/>
            <person name="Castoe T.A."/>
            <person name="Crawford N.G."/>
            <person name="Densmore L.D."/>
            <person name="Drew J.C."/>
            <person name="Edwards S.V."/>
            <person name="Faircloth B.C."/>
            <person name="Fujita M.K."/>
            <person name="Greenwold M.J."/>
            <person name="Hoffmann F.G."/>
            <person name="Howard J.M."/>
            <person name="Iguchi T."/>
            <person name="Janes D.E."/>
            <person name="Khan S.Y."/>
            <person name="Kohno S."/>
            <person name="de Koning A.J."/>
            <person name="Lance S.L."/>
            <person name="McCarthy F.M."/>
            <person name="McCormack J.E."/>
            <person name="Merchant M.E."/>
            <person name="Peterson D.G."/>
            <person name="Pollock D.D."/>
            <person name="Pourmand N."/>
            <person name="Raney B.J."/>
            <person name="Roessler K.A."/>
            <person name="Sanford J.R."/>
            <person name="Sawyer R.H."/>
            <person name="Schmidt C.J."/>
            <person name="Triplett E.W."/>
            <person name="Tuberville T.D."/>
            <person name="Venegas-Anaya M."/>
            <person name="Howard J.T."/>
            <person name="Jarvis E.D."/>
            <person name="Guillette L.J.Jr."/>
            <person name="Glenn T.C."/>
            <person name="Green R.E."/>
            <person name="Ray D.A."/>
        </authorList>
    </citation>
    <scope>NUCLEOTIDE SEQUENCE [LARGE SCALE GENOMIC DNA]</scope>
    <source>
        <strain evidence="1">KSC_2009_1</strain>
    </source>
</reference>
<protein>
    <submittedName>
        <fullName evidence="1">Uncharacterized protein</fullName>
    </submittedName>
</protein>
<dbReference type="AlphaFoldDB" id="A0A151P8L4"/>
<evidence type="ECO:0000313" key="2">
    <source>
        <dbReference type="Proteomes" id="UP000050525"/>
    </source>
</evidence>
<evidence type="ECO:0000313" key="1">
    <source>
        <dbReference type="EMBL" id="KYO45249.1"/>
    </source>
</evidence>
<dbReference type="EMBL" id="AKHW03000629">
    <property type="protein sequence ID" value="KYO45249.1"/>
    <property type="molecule type" value="Genomic_DNA"/>
</dbReference>
<dbReference type="Proteomes" id="UP000050525">
    <property type="component" value="Unassembled WGS sequence"/>
</dbReference>
<name>A0A151P8L4_ALLMI</name>
<comment type="caution">
    <text evidence="1">The sequence shown here is derived from an EMBL/GenBank/DDBJ whole genome shotgun (WGS) entry which is preliminary data.</text>
</comment>
<keyword evidence="2" id="KW-1185">Reference proteome</keyword>
<organism evidence="1 2">
    <name type="scientific">Alligator mississippiensis</name>
    <name type="common">American alligator</name>
    <dbReference type="NCBI Taxonomy" id="8496"/>
    <lineage>
        <taxon>Eukaryota</taxon>
        <taxon>Metazoa</taxon>
        <taxon>Chordata</taxon>
        <taxon>Craniata</taxon>
        <taxon>Vertebrata</taxon>
        <taxon>Euteleostomi</taxon>
        <taxon>Archelosauria</taxon>
        <taxon>Archosauria</taxon>
        <taxon>Crocodylia</taxon>
        <taxon>Alligatoridae</taxon>
        <taxon>Alligatorinae</taxon>
        <taxon>Alligator</taxon>
    </lineage>
</organism>
<proteinExistence type="predicted"/>
<accession>A0A151P8L4</accession>
<gene>
    <name evidence="1" type="ORF">Y1Q_0014695</name>
</gene>
<sequence>MIITFVSVEAATEQELASFPAPAGIGNVAESCISDLKTASHKVDEQLIIGDNCGGRIAGVCSRPQSTAVFSGESAYNDKLDLDDMSPVFTDNLDPSVSNFPPGWLKDMSKQTNMETCMDGRPPGFLGVTK</sequence>